<proteinExistence type="predicted"/>
<sequence length="1208" mass="131838">MTILHTKTIGAILVILSCCSTSQASKLEGPITDSVEAAKQLANSHQVGLGDSDIAHNTLGLPTDPLISKTNPSRSQSLPLNGQKNSSPDPSELGWAGSHLQPLDLGTPPESPSPKKHRKSRGRSRSAGTIIDRASRRRGSFKPGLPSMEEVDEDGKGYEASRTDSPVRGPANIEKDIPGSMTEVHALESFPPLGETDKANHRYQDLTALNEVPAKGAALMHKSSSMPEVGLLAEIEPKPKQRPLLHLSLKNADDKTRAAIKPTLPSHEENQYSSGLSLEQTTQGKSLPTGTSIQSHKEVDLTHTPNASSGRDDSLRAEDGKTEMATPSSGTSRPSEQPPSVLNPQDPETKDGLHQSEASRQLSSSVPPAKPAEKPLAAPGSQIFSSGGQSDPEAKHDTLPAHQAESPQTAESPHTVPKEHLKLTPKITADVDLPDVIRKTSPLISAEAEAHHGPRTVAEPSSVVAAPATDPFHSDESHSVESGRDGSLNPETASSDPSKPNSPEPLTGQGDHSPHPASVGTELSNNLNTPEKLRVEIPDRSPPRPAATTELPNHDSQPPEHPELPDWGLVLDSDSDDEYLPSSTPSSPRSPTSPGPFESQNDGTKHHSFGLNVAEALAKQHDHPPAPPITTAEVSKQHSHPPELMELPDWGFMLDSDSDTEDFHGSIVNSPRSPTSPGHSESENDIRKQNPFGPNPAEPLTKQHDYSPAPPMATAEAPNQPPHSPGQLKLEIPSWSGYDSDSEYHIPVTNPTTPQTPTSPGSFESKDEITNHNPSSPNSPDYPTRPSDPSLHLPLATAEMSNEHSHSPEKLKVGIPSRSMSLDSDSDFEYHLPGPNPISPRTPTSPDSFEFEDDPSKSKIPPVPSALHILEWLEHKLPHIQTTENDYKKILSIDDPIPVSPQKISVEEPAQMAEDQRVHSATVPPKQLESAITSTHQPVPVAPKEPEKVSDTTSELESGHIAQHEKVSPSTKDLDSDIKKSPQLNHRFSLFNMMSRASGQLKKRWYFFTNLLDKLSGRKSRTHAEPPSRADLHSPFERSHSSHSLTVQNTPLPSYPEAIHTIDNDKQWSKKVWGVLEKTPSADPTSSKSFTPPMEAVGGSSRLMRGYVPNESEEMRWRKRPKPSSKLLPIRRPNPHPRVRPRSKYFGTFRFSQLFDRKTQQQFARIPPRIRSLARNIHRIFSQSKRLLTKLYRFLRNPFPSSSPNSQL</sequence>
<evidence type="ECO:0000313" key="4">
    <source>
        <dbReference type="EMBL" id="KAA1128299.1"/>
    </source>
</evidence>
<evidence type="ECO:0000256" key="1">
    <source>
        <dbReference type="SAM" id="MobiDB-lite"/>
    </source>
</evidence>
<keyword evidence="2" id="KW-0732">Signal</keyword>
<evidence type="ECO:0000313" key="6">
    <source>
        <dbReference type="Proteomes" id="UP000325313"/>
    </source>
</evidence>
<accession>A0A5B0LQL2</accession>
<feature type="signal peptide" evidence="2">
    <location>
        <begin position="1"/>
        <end position="24"/>
    </location>
</feature>
<keyword evidence="5" id="KW-1185">Reference proteome</keyword>
<feature type="region of interest" description="Disordered" evidence="1">
    <location>
        <begin position="247"/>
        <end position="862"/>
    </location>
</feature>
<evidence type="ECO:0000313" key="5">
    <source>
        <dbReference type="Proteomes" id="UP000324748"/>
    </source>
</evidence>
<feature type="compositionally biased region" description="Polar residues" evidence="1">
    <location>
        <begin position="667"/>
        <end position="679"/>
    </location>
</feature>
<feature type="compositionally biased region" description="Basic and acidic residues" evidence="1">
    <location>
        <begin position="472"/>
        <end position="484"/>
    </location>
</feature>
<feature type="region of interest" description="Disordered" evidence="1">
    <location>
        <begin position="1017"/>
        <end position="1052"/>
    </location>
</feature>
<dbReference type="EMBL" id="VSWC01000196">
    <property type="protein sequence ID" value="KAA1066376.1"/>
    <property type="molecule type" value="Genomic_DNA"/>
</dbReference>
<feature type="compositionally biased region" description="Basic residues" evidence="1">
    <location>
        <begin position="114"/>
        <end position="124"/>
    </location>
</feature>
<feature type="compositionally biased region" description="Polar residues" evidence="1">
    <location>
        <begin position="489"/>
        <end position="501"/>
    </location>
</feature>
<feature type="region of interest" description="Disordered" evidence="1">
    <location>
        <begin position="932"/>
        <end position="979"/>
    </location>
</feature>
<dbReference type="AlphaFoldDB" id="A0A5B0LQL2"/>
<feature type="compositionally biased region" description="Polar residues" evidence="1">
    <location>
        <begin position="325"/>
        <end position="343"/>
    </location>
</feature>
<feature type="compositionally biased region" description="Polar residues" evidence="1">
    <location>
        <begin position="1042"/>
        <end position="1052"/>
    </location>
</feature>
<dbReference type="Proteomes" id="UP000325313">
    <property type="component" value="Unassembled WGS sequence"/>
</dbReference>
<feature type="compositionally biased region" description="Basic and acidic residues" evidence="1">
    <location>
        <begin position="801"/>
        <end position="812"/>
    </location>
</feature>
<protein>
    <submittedName>
        <fullName evidence="3">Uncharacterized protein</fullName>
    </submittedName>
</protein>
<name>A0A5B0LQL2_PUCGR</name>
<reference evidence="5 6" key="1">
    <citation type="submission" date="2019-05" db="EMBL/GenBank/DDBJ databases">
        <title>Emergence of the Ug99 lineage of the wheat stem rust pathogen through somatic hybridization.</title>
        <authorList>
            <person name="Li F."/>
            <person name="Upadhyaya N.M."/>
            <person name="Sperschneider J."/>
            <person name="Matny O."/>
            <person name="Nguyen-Phuc H."/>
            <person name="Mago R."/>
            <person name="Raley C."/>
            <person name="Miller M.E."/>
            <person name="Silverstein K.A.T."/>
            <person name="Henningsen E."/>
            <person name="Hirsch C.D."/>
            <person name="Visser B."/>
            <person name="Pretorius Z.A."/>
            <person name="Steffenson B.J."/>
            <person name="Schwessinger B."/>
            <person name="Dodds P.N."/>
            <person name="Figueroa M."/>
        </authorList>
    </citation>
    <scope>NUCLEOTIDE SEQUENCE [LARGE SCALE GENOMIC DNA]</scope>
    <source>
        <strain evidence="3">21-0</strain>
        <strain evidence="4 6">Ug99</strain>
    </source>
</reference>
<organism evidence="3 5">
    <name type="scientific">Puccinia graminis f. sp. tritici</name>
    <dbReference type="NCBI Taxonomy" id="56615"/>
    <lineage>
        <taxon>Eukaryota</taxon>
        <taxon>Fungi</taxon>
        <taxon>Dikarya</taxon>
        <taxon>Basidiomycota</taxon>
        <taxon>Pucciniomycotina</taxon>
        <taxon>Pucciniomycetes</taxon>
        <taxon>Pucciniales</taxon>
        <taxon>Pucciniaceae</taxon>
        <taxon>Puccinia</taxon>
    </lineage>
</organism>
<feature type="compositionally biased region" description="Polar residues" evidence="1">
    <location>
        <begin position="271"/>
        <end position="294"/>
    </location>
</feature>
<feature type="compositionally biased region" description="Basic and acidic residues" evidence="1">
    <location>
        <begin position="1022"/>
        <end position="1040"/>
    </location>
</feature>
<feature type="compositionally biased region" description="Polar residues" evidence="1">
    <location>
        <begin position="68"/>
        <end position="89"/>
    </location>
</feature>
<dbReference type="PROSITE" id="PS51257">
    <property type="entry name" value="PROKAR_LIPOPROTEIN"/>
    <property type="match status" value="1"/>
</dbReference>
<dbReference type="EMBL" id="VDEP01000142">
    <property type="protein sequence ID" value="KAA1128299.1"/>
    <property type="molecule type" value="Genomic_DNA"/>
</dbReference>
<feature type="chain" id="PRO_5036366032" evidence="2">
    <location>
        <begin position="25"/>
        <end position="1208"/>
    </location>
</feature>
<gene>
    <name evidence="3" type="ORF">PGT21_029497</name>
    <name evidence="4" type="ORF">PGTUg99_000775</name>
</gene>
<comment type="caution">
    <text evidence="3">The sequence shown here is derived from an EMBL/GenBank/DDBJ whole genome shotgun (WGS) entry which is preliminary data.</text>
</comment>
<feature type="compositionally biased region" description="Basic and acidic residues" evidence="1">
    <location>
        <begin position="310"/>
        <end position="322"/>
    </location>
</feature>
<feature type="compositionally biased region" description="Basic and acidic residues" evidence="1">
    <location>
        <begin position="531"/>
        <end position="542"/>
    </location>
</feature>
<feature type="region of interest" description="Disordered" evidence="1">
    <location>
        <begin position="1079"/>
        <end position="1142"/>
    </location>
</feature>
<feature type="compositionally biased region" description="Low complexity" evidence="1">
    <location>
        <begin position="747"/>
        <end position="760"/>
    </location>
</feature>
<feature type="compositionally biased region" description="Low complexity" evidence="1">
    <location>
        <begin position="581"/>
        <end position="596"/>
    </location>
</feature>
<feature type="compositionally biased region" description="Polar residues" evidence="1">
    <location>
        <begin position="356"/>
        <end position="366"/>
    </location>
</feature>
<feature type="compositionally biased region" description="Basic and acidic residues" evidence="1">
    <location>
        <begin position="962"/>
        <end position="979"/>
    </location>
</feature>
<feature type="region of interest" description="Disordered" evidence="1">
    <location>
        <begin position="53"/>
        <end position="170"/>
    </location>
</feature>
<feature type="compositionally biased region" description="Low complexity" evidence="1">
    <location>
        <begin position="457"/>
        <end position="468"/>
    </location>
</feature>
<feature type="compositionally biased region" description="Polar residues" evidence="1">
    <location>
        <begin position="771"/>
        <end position="781"/>
    </location>
</feature>
<dbReference type="Proteomes" id="UP000324748">
    <property type="component" value="Unassembled WGS sequence"/>
</dbReference>
<evidence type="ECO:0000313" key="3">
    <source>
        <dbReference type="EMBL" id="KAA1066376.1"/>
    </source>
</evidence>
<feature type="compositionally biased region" description="Basic residues" evidence="1">
    <location>
        <begin position="1133"/>
        <end position="1142"/>
    </location>
</feature>
<evidence type="ECO:0000256" key="2">
    <source>
        <dbReference type="SAM" id="SignalP"/>
    </source>
</evidence>
<dbReference type="OrthoDB" id="2500505at2759"/>